<evidence type="ECO:0000313" key="2">
    <source>
        <dbReference type="Proteomes" id="UP000183461"/>
    </source>
</evidence>
<sequence length="304" mass="35552">MTLKERFDTFSVPEYYSRVDTDHILELYIGLDEKGRKSIELRSAFNPRKVKGTSAIEVNQYDNQKYKTIRFSLTDEEISGLFYTFCDDLIEQTRELTDEKGGYNAIVVRFHQWKKMFVSSKKDFLNEAQIMGLIGELLFLRDQLSKRIGLPEALRSWSGQELTHKDFSYGDTWTEVKTIRRSSLTVHISSLEQLDSEHDGELAVYALEKMSTEYNGITLNKLIVDIRNRFSDSDDRDLFMSKVALQGYEYHNYYDDFVFELIYSKNFRVNDTFPKLIPGDVPEAILKATYDIDLNKITDFEIKD</sequence>
<proteinExistence type="predicted"/>
<gene>
    <name evidence="1" type="ORF">SAMN02910280_1226</name>
</gene>
<organism evidence="1 2">
    <name type="scientific">Ruminococcus flavefaciens</name>
    <dbReference type="NCBI Taxonomy" id="1265"/>
    <lineage>
        <taxon>Bacteria</taxon>
        <taxon>Bacillati</taxon>
        <taxon>Bacillota</taxon>
        <taxon>Clostridia</taxon>
        <taxon>Eubacteriales</taxon>
        <taxon>Oscillospiraceae</taxon>
        <taxon>Ruminococcus</taxon>
    </lineage>
</organism>
<evidence type="ECO:0000313" key="1">
    <source>
        <dbReference type="EMBL" id="SFW22729.1"/>
    </source>
</evidence>
<accession>A0A1K1MI33</accession>
<dbReference type="AlphaFoldDB" id="A0A1K1MI33"/>
<dbReference type="Proteomes" id="UP000183461">
    <property type="component" value="Unassembled WGS sequence"/>
</dbReference>
<dbReference type="Pfam" id="PF14390">
    <property type="entry name" value="DUF4420"/>
    <property type="match status" value="1"/>
</dbReference>
<name>A0A1K1MI33_RUMFL</name>
<dbReference type="InterPro" id="IPR025534">
    <property type="entry name" value="DUF4420"/>
</dbReference>
<dbReference type="RefSeq" id="WP_072299587.1">
    <property type="nucleotide sequence ID" value="NZ_FPIP01000002.1"/>
</dbReference>
<dbReference type="EMBL" id="FPIP01000002">
    <property type="protein sequence ID" value="SFW22729.1"/>
    <property type="molecule type" value="Genomic_DNA"/>
</dbReference>
<protein>
    <submittedName>
        <fullName evidence="1">Putative PD-(D/E)XK family member</fullName>
    </submittedName>
</protein>
<reference evidence="1 2" key="1">
    <citation type="submission" date="2016-11" db="EMBL/GenBank/DDBJ databases">
        <authorList>
            <person name="Jaros S."/>
            <person name="Januszkiewicz K."/>
            <person name="Wedrychowicz H."/>
        </authorList>
    </citation>
    <scope>NUCLEOTIDE SEQUENCE [LARGE SCALE GENOMIC DNA]</scope>
    <source>
        <strain evidence="1 2">YL228</strain>
    </source>
</reference>